<dbReference type="EMBL" id="CP139487">
    <property type="protein sequence ID" value="WPU63478.1"/>
    <property type="molecule type" value="Genomic_DNA"/>
</dbReference>
<protein>
    <recommendedName>
        <fullName evidence="3">Activator of (R)-2-hydroxyglutaryl-CoA dehydratase</fullName>
    </recommendedName>
</protein>
<dbReference type="KEGG" id="psti:SOO65_12340"/>
<name>A0AAX4HJS2_9BACT</name>
<organism evidence="1 2">
    <name type="scientific">Peredibacter starrii</name>
    <dbReference type="NCBI Taxonomy" id="28202"/>
    <lineage>
        <taxon>Bacteria</taxon>
        <taxon>Pseudomonadati</taxon>
        <taxon>Bdellovibrionota</taxon>
        <taxon>Bacteriovoracia</taxon>
        <taxon>Bacteriovoracales</taxon>
        <taxon>Bacteriovoracaceae</taxon>
        <taxon>Peredibacter</taxon>
    </lineage>
</organism>
<gene>
    <name evidence="1" type="ORF">SOO65_12340</name>
</gene>
<dbReference type="Proteomes" id="UP001324634">
    <property type="component" value="Chromosome"/>
</dbReference>
<reference evidence="1 2" key="1">
    <citation type="submission" date="2023-11" db="EMBL/GenBank/DDBJ databases">
        <title>Peredibacter starrii A3.12.</title>
        <authorList>
            <person name="Mitchell R.J."/>
        </authorList>
    </citation>
    <scope>NUCLEOTIDE SEQUENCE [LARGE SCALE GENOMIC DNA]</scope>
    <source>
        <strain evidence="1 2">A3.12</strain>
    </source>
</reference>
<dbReference type="PANTHER" id="PTHR32329">
    <property type="entry name" value="BIFUNCTIONAL PROTEIN [INCLUDES 2-HYDROXYACYL-COA DEHYDRATASE (N-TER) AND ITS ACTIVATOR DOMAIN (C_TERM)-RELATED"/>
    <property type="match status" value="1"/>
</dbReference>
<dbReference type="RefSeq" id="WP_321390257.1">
    <property type="nucleotide sequence ID" value="NZ_CP139487.1"/>
</dbReference>
<dbReference type="PANTHER" id="PTHR32329:SF2">
    <property type="entry name" value="BIFUNCTIONAL PROTEIN [INCLUDES 2-HYDROXYACYL-COA DEHYDRATASE (N-TER) AND ITS ACTIVATOR DOMAIN (C_TERM)"/>
    <property type="match status" value="1"/>
</dbReference>
<keyword evidence="2" id="KW-1185">Reference proteome</keyword>
<proteinExistence type="predicted"/>
<accession>A0AAX4HJS2</accession>
<evidence type="ECO:0000313" key="1">
    <source>
        <dbReference type="EMBL" id="WPU63478.1"/>
    </source>
</evidence>
<evidence type="ECO:0000313" key="2">
    <source>
        <dbReference type="Proteomes" id="UP001324634"/>
    </source>
</evidence>
<dbReference type="AlphaFoldDB" id="A0AAX4HJS2"/>
<sequence length="422" mass="47703">MQHWTDKNPRNFTKSERSHVTLLTSGLPLHILHLVKQVVAMAGLKFEIMPEPNNDSLQIGREFGNRGQCNPTYFTVGNLVKHLMYLRDELHVPTEKIISDYAFVTAGGCGPCRMGMYSTEYRKALRDSGFTGFRVLLFSRSGDVQDVLMDGLKLTNKDIIRFFMAIMVGDILNTINIRRRPFEITPGSVDTIVKAAREEIDTAHWIKGLFKARKILKTIKLKKEKRPIVHIMGEFWAKTTDGEGNYHLFRFIEKEGGVVSNETVTDWLLHQIWRARWSAARTKKSKFITSTELQLKVLELMIAGIFKTMCFILGEKNKLSDHGSLAQAAGEHFDLHVDGGEDHMEVAHHIHIAKHKLADLIISVKPFTCLSSSGVSDGVQSKISELYPQVEFIAVETNGDSATNFYSRIQMAMQKVIAPSLQ</sequence>
<evidence type="ECO:0008006" key="3">
    <source>
        <dbReference type="Google" id="ProtNLM"/>
    </source>
</evidence>
<dbReference type="InterPro" id="IPR051805">
    <property type="entry name" value="Dehydratase_Activator_Redct"/>
</dbReference>